<dbReference type="InterPro" id="IPR002524">
    <property type="entry name" value="Cation_efflux"/>
</dbReference>
<evidence type="ECO:0000259" key="8">
    <source>
        <dbReference type="Pfam" id="PF01545"/>
    </source>
</evidence>
<dbReference type="PATRIC" id="fig|66851.6.peg.1828"/>
<protein>
    <submittedName>
        <fullName evidence="10">Cation efflux system proteinc</fullName>
    </submittedName>
</protein>
<evidence type="ECO:0000256" key="7">
    <source>
        <dbReference type="SAM" id="Phobius"/>
    </source>
</evidence>
<evidence type="ECO:0000256" key="4">
    <source>
        <dbReference type="ARBA" id="ARBA00022692"/>
    </source>
</evidence>
<evidence type="ECO:0000313" key="11">
    <source>
        <dbReference type="Proteomes" id="UP000077428"/>
    </source>
</evidence>
<dbReference type="FunFam" id="1.20.1510.10:FF:000006">
    <property type="entry name" value="Divalent cation efflux transporter"/>
    <property type="match status" value="1"/>
</dbReference>
<evidence type="ECO:0000259" key="9">
    <source>
        <dbReference type="Pfam" id="PF16916"/>
    </source>
</evidence>
<proteinExistence type="inferred from homology"/>
<dbReference type="InterPro" id="IPR050291">
    <property type="entry name" value="CDF_Transporter"/>
</dbReference>
<comment type="subcellular location">
    <subcellularLocation>
        <location evidence="1">Membrane</location>
        <topology evidence="1">Multi-pass membrane protein</topology>
    </subcellularLocation>
</comment>
<feature type="transmembrane region" description="Helical" evidence="7">
    <location>
        <begin position="182"/>
        <end position="199"/>
    </location>
</feature>
<dbReference type="Pfam" id="PF01545">
    <property type="entry name" value="Cation_efflux"/>
    <property type="match status" value="1"/>
</dbReference>
<keyword evidence="11" id="KW-1185">Reference proteome</keyword>
<dbReference type="GO" id="GO:0016020">
    <property type="term" value="C:membrane"/>
    <property type="evidence" value="ECO:0007669"/>
    <property type="project" value="UniProtKB-SubCell"/>
</dbReference>
<dbReference type="Proteomes" id="UP000077428">
    <property type="component" value="Unassembled WGS sequence"/>
</dbReference>
<dbReference type="AlphaFoldDB" id="A0A165ZKJ6"/>
<keyword evidence="5 7" id="KW-1133">Transmembrane helix</keyword>
<feature type="transmembrane region" description="Helical" evidence="7">
    <location>
        <begin position="39"/>
        <end position="60"/>
    </location>
</feature>
<evidence type="ECO:0000256" key="6">
    <source>
        <dbReference type="ARBA" id="ARBA00023136"/>
    </source>
</evidence>
<dbReference type="SUPFAM" id="SSF160240">
    <property type="entry name" value="Cation efflux protein cytoplasmic domain-like"/>
    <property type="match status" value="1"/>
</dbReference>
<dbReference type="PANTHER" id="PTHR43840:SF15">
    <property type="entry name" value="MITOCHONDRIAL METAL TRANSPORTER 1-RELATED"/>
    <property type="match status" value="1"/>
</dbReference>
<dbReference type="RefSeq" id="WP_042694627.1">
    <property type="nucleotide sequence ID" value="NZ_CABMAB010000039.1"/>
</dbReference>
<keyword evidence="4 7" id="KW-0812">Transmembrane</keyword>
<comment type="caution">
    <text evidence="10">The sequence shown here is derived from an EMBL/GenBank/DDBJ whole genome shotgun (WGS) entry which is preliminary data.</text>
</comment>
<feature type="transmembrane region" description="Helical" evidence="7">
    <location>
        <begin position="158"/>
        <end position="176"/>
    </location>
</feature>
<evidence type="ECO:0000256" key="2">
    <source>
        <dbReference type="ARBA" id="ARBA00008114"/>
    </source>
</evidence>
<comment type="similarity">
    <text evidence="2">Belongs to the cation diffusion facilitator (CDF) transporter (TC 2.A.4) family.</text>
</comment>
<evidence type="ECO:0000256" key="3">
    <source>
        <dbReference type="ARBA" id="ARBA00022448"/>
    </source>
</evidence>
<evidence type="ECO:0000313" key="10">
    <source>
        <dbReference type="EMBL" id="KZX10838.1"/>
    </source>
</evidence>
<dbReference type="InterPro" id="IPR027470">
    <property type="entry name" value="Cation_efflux_CTD"/>
</dbReference>
<dbReference type="Gene3D" id="1.20.1510.10">
    <property type="entry name" value="Cation efflux protein transmembrane domain"/>
    <property type="match status" value="1"/>
</dbReference>
<dbReference type="InterPro" id="IPR058533">
    <property type="entry name" value="Cation_efflux_TM"/>
</dbReference>
<keyword evidence="3" id="KW-0813">Transport</keyword>
<dbReference type="EMBL" id="LWMU01000103">
    <property type="protein sequence ID" value="KZX10838.1"/>
    <property type="molecule type" value="Genomic_DNA"/>
</dbReference>
<feature type="transmembrane region" description="Helical" evidence="7">
    <location>
        <begin position="117"/>
        <end position="137"/>
    </location>
</feature>
<gene>
    <name evidence="10" type="ORF">MBORA_16750</name>
</gene>
<organism evidence="10 11">
    <name type="scientific">Methanobrevibacter oralis</name>
    <dbReference type="NCBI Taxonomy" id="66851"/>
    <lineage>
        <taxon>Archaea</taxon>
        <taxon>Methanobacteriati</taxon>
        <taxon>Methanobacteriota</taxon>
        <taxon>Methanomada group</taxon>
        <taxon>Methanobacteria</taxon>
        <taxon>Methanobacteriales</taxon>
        <taxon>Methanobacteriaceae</taxon>
        <taxon>Methanobrevibacter</taxon>
    </lineage>
</organism>
<feature type="transmembrane region" description="Helical" evidence="7">
    <location>
        <begin position="81"/>
        <end position="102"/>
    </location>
</feature>
<sequence length="301" mass="32844">MDEFRNKDGKKVVIVAIIANTFLTVTNIFIGLISGSYALISEGAHTLSDIATTFIAYAGFRIGQKPADTDHPLGHGRAEAISGLIIVLFLAFVAFEIITGAIEKIFDPKIITIPDHYAILMALLGVFINYFVSKYIIKIGESINSPAITADGYHQRTDVYSSMAILIGVTIANSGLPIIDPIIGLVIGLLILKTAYNIGKENIDNIMGKVPSKELINKIKEVANNTQEVENAHNIKVDYLGSYAVVSLHVELDGNLSLNKSHIIVHQVQKNVVEEIPIIKSAFVHACPIGLKYDHQEELDK</sequence>
<dbReference type="SUPFAM" id="SSF161111">
    <property type="entry name" value="Cation efflux protein transmembrane domain-like"/>
    <property type="match status" value="1"/>
</dbReference>
<dbReference type="Gene3D" id="3.30.70.1350">
    <property type="entry name" value="Cation efflux protein, cytoplasmic domain"/>
    <property type="match status" value="1"/>
</dbReference>
<dbReference type="Pfam" id="PF16916">
    <property type="entry name" value="ZT_dimer"/>
    <property type="match status" value="1"/>
</dbReference>
<dbReference type="PANTHER" id="PTHR43840">
    <property type="entry name" value="MITOCHONDRIAL METAL TRANSPORTER 1-RELATED"/>
    <property type="match status" value="1"/>
</dbReference>
<evidence type="ECO:0000256" key="5">
    <source>
        <dbReference type="ARBA" id="ARBA00022989"/>
    </source>
</evidence>
<dbReference type="InterPro" id="IPR036837">
    <property type="entry name" value="Cation_efflux_CTD_sf"/>
</dbReference>
<name>A0A165ZKJ6_METOA</name>
<feature type="transmembrane region" description="Helical" evidence="7">
    <location>
        <begin position="12"/>
        <end position="33"/>
    </location>
</feature>
<keyword evidence="6 7" id="KW-0472">Membrane</keyword>
<accession>A0A165ZKJ6</accession>
<dbReference type="STRING" id="66851.MBORA_16750"/>
<dbReference type="GO" id="GO:0008324">
    <property type="term" value="F:monoatomic cation transmembrane transporter activity"/>
    <property type="evidence" value="ECO:0007669"/>
    <property type="project" value="InterPro"/>
</dbReference>
<feature type="domain" description="Cation efflux protein transmembrane" evidence="8">
    <location>
        <begin position="13"/>
        <end position="207"/>
    </location>
</feature>
<dbReference type="InterPro" id="IPR027469">
    <property type="entry name" value="Cation_efflux_TMD_sf"/>
</dbReference>
<feature type="domain" description="Cation efflux protein cytoplasmic" evidence="9">
    <location>
        <begin position="211"/>
        <end position="288"/>
    </location>
</feature>
<dbReference type="NCBIfam" id="TIGR01297">
    <property type="entry name" value="CDF"/>
    <property type="match status" value="1"/>
</dbReference>
<reference evidence="11" key="1">
    <citation type="journal article" date="2016" name="Genome Announc.">
        <title>Draft Genome Sequences of Methanobrevibacter curvatus DSM11111, Methanobrevibacter cuticularis DSM11139, Methanobrevibacter filiformis DSM11501, and Methanobrevibacter oralis DSM7256.</title>
        <authorList>
            <person name="Poehlein A."/>
            <person name="Seedorf H."/>
        </authorList>
    </citation>
    <scope>NUCLEOTIDE SEQUENCE [LARGE SCALE GENOMIC DNA]</scope>
    <source>
        <strain evidence="11">DSM 7256 / JCM 30027 / ZR</strain>
    </source>
</reference>
<evidence type="ECO:0000256" key="1">
    <source>
        <dbReference type="ARBA" id="ARBA00004141"/>
    </source>
</evidence>
<dbReference type="OrthoDB" id="8907at2157"/>